<feature type="transmembrane region" description="Helical" evidence="1">
    <location>
        <begin position="12"/>
        <end position="30"/>
    </location>
</feature>
<comment type="caution">
    <text evidence="2">The sequence shown here is derived from an EMBL/GenBank/DDBJ whole genome shotgun (WGS) entry which is preliminary data.</text>
</comment>
<dbReference type="EMBL" id="JAIZAY010000004">
    <property type="protein sequence ID" value="KAJ8043931.1"/>
    <property type="molecule type" value="Genomic_DNA"/>
</dbReference>
<keyword evidence="1" id="KW-0812">Transmembrane</keyword>
<gene>
    <name evidence="2" type="ORF">HOLleu_11254</name>
</gene>
<dbReference type="Proteomes" id="UP001152320">
    <property type="component" value="Chromosome 4"/>
</dbReference>
<feature type="transmembrane region" description="Helical" evidence="1">
    <location>
        <begin position="36"/>
        <end position="53"/>
    </location>
</feature>
<proteinExistence type="predicted"/>
<keyword evidence="1" id="KW-0472">Membrane</keyword>
<accession>A0A9Q1CEM7</accession>
<evidence type="ECO:0000313" key="2">
    <source>
        <dbReference type="EMBL" id="KAJ8043931.1"/>
    </source>
</evidence>
<dbReference type="AlphaFoldDB" id="A0A9Q1CEM7"/>
<keyword evidence="1" id="KW-1133">Transmembrane helix</keyword>
<feature type="transmembrane region" description="Helical" evidence="1">
    <location>
        <begin position="98"/>
        <end position="125"/>
    </location>
</feature>
<sequence length="136" mass="14004">MEDVTRGLIGRRVCGVIEVVMGVLLLLGAFQSANFVSIFFGAFIILTGILGIGSKNRGTVIAYTATGIICTLLLAVSLILSVLAVISLGDEVTADSTVFAVIIAALVITGLLIVVAVLGVIFACLPLCGSYQEEDG</sequence>
<organism evidence="2 3">
    <name type="scientific">Holothuria leucospilota</name>
    <name type="common">Black long sea cucumber</name>
    <name type="synonym">Mertensiothuria leucospilota</name>
    <dbReference type="NCBI Taxonomy" id="206669"/>
    <lineage>
        <taxon>Eukaryota</taxon>
        <taxon>Metazoa</taxon>
        <taxon>Echinodermata</taxon>
        <taxon>Eleutherozoa</taxon>
        <taxon>Echinozoa</taxon>
        <taxon>Holothuroidea</taxon>
        <taxon>Aspidochirotacea</taxon>
        <taxon>Aspidochirotida</taxon>
        <taxon>Holothuriidae</taxon>
        <taxon>Holothuria</taxon>
    </lineage>
</organism>
<feature type="transmembrane region" description="Helical" evidence="1">
    <location>
        <begin position="60"/>
        <end position="86"/>
    </location>
</feature>
<name>A0A9Q1CEM7_HOLLE</name>
<reference evidence="2" key="1">
    <citation type="submission" date="2021-10" db="EMBL/GenBank/DDBJ databases">
        <title>Tropical sea cucumber genome reveals ecological adaptation and Cuvierian tubules defense mechanism.</title>
        <authorList>
            <person name="Chen T."/>
        </authorList>
    </citation>
    <scope>NUCLEOTIDE SEQUENCE</scope>
    <source>
        <strain evidence="2">Nanhai2018</strain>
        <tissue evidence="2">Muscle</tissue>
    </source>
</reference>
<evidence type="ECO:0000313" key="3">
    <source>
        <dbReference type="Proteomes" id="UP001152320"/>
    </source>
</evidence>
<keyword evidence="3" id="KW-1185">Reference proteome</keyword>
<evidence type="ECO:0000256" key="1">
    <source>
        <dbReference type="SAM" id="Phobius"/>
    </source>
</evidence>
<protein>
    <submittedName>
        <fullName evidence="2">Uncharacterized protein</fullName>
    </submittedName>
</protein>